<proteinExistence type="predicted"/>
<keyword evidence="2" id="KW-1185">Reference proteome</keyword>
<dbReference type="AlphaFoldDB" id="A0AAD7SZU8"/>
<protein>
    <submittedName>
        <fullName evidence="1">Uncharacterized protein</fullName>
    </submittedName>
</protein>
<gene>
    <name evidence="1" type="ORF">AAFF_G00162610</name>
</gene>
<comment type="caution">
    <text evidence="1">The sequence shown here is derived from an EMBL/GenBank/DDBJ whole genome shotgun (WGS) entry which is preliminary data.</text>
</comment>
<evidence type="ECO:0000313" key="1">
    <source>
        <dbReference type="EMBL" id="KAJ8411453.1"/>
    </source>
</evidence>
<name>A0AAD7SZU8_9TELE</name>
<sequence>MLLVSVTYVSAKRLICLVPKPLHVRPNRGRDQWSGEPLGFLTGLSAECRMTFPHPPSPAPLRLQHSHHSCAKPGPRVRPEISHLSEGRALLCHRRSFISTLPCSPASSGYVGENLIYLYV</sequence>
<reference evidence="1" key="1">
    <citation type="journal article" date="2023" name="Science">
        <title>Genome structures resolve the early diversification of teleost fishes.</title>
        <authorList>
            <person name="Parey E."/>
            <person name="Louis A."/>
            <person name="Montfort J."/>
            <person name="Bouchez O."/>
            <person name="Roques C."/>
            <person name="Iampietro C."/>
            <person name="Lluch J."/>
            <person name="Castinel A."/>
            <person name="Donnadieu C."/>
            <person name="Desvignes T."/>
            <person name="Floi Bucao C."/>
            <person name="Jouanno E."/>
            <person name="Wen M."/>
            <person name="Mejri S."/>
            <person name="Dirks R."/>
            <person name="Jansen H."/>
            <person name="Henkel C."/>
            <person name="Chen W.J."/>
            <person name="Zahm M."/>
            <person name="Cabau C."/>
            <person name="Klopp C."/>
            <person name="Thompson A.W."/>
            <person name="Robinson-Rechavi M."/>
            <person name="Braasch I."/>
            <person name="Lecointre G."/>
            <person name="Bobe J."/>
            <person name="Postlethwait J.H."/>
            <person name="Berthelot C."/>
            <person name="Roest Crollius H."/>
            <person name="Guiguen Y."/>
        </authorList>
    </citation>
    <scope>NUCLEOTIDE SEQUENCE</scope>
    <source>
        <strain evidence="1">NC1722</strain>
    </source>
</reference>
<accession>A0AAD7SZU8</accession>
<dbReference type="Proteomes" id="UP001221898">
    <property type="component" value="Unassembled WGS sequence"/>
</dbReference>
<dbReference type="EMBL" id="JAINUG010000022">
    <property type="protein sequence ID" value="KAJ8411453.1"/>
    <property type="molecule type" value="Genomic_DNA"/>
</dbReference>
<evidence type="ECO:0000313" key="2">
    <source>
        <dbReference type="Proteomes" id="UP001221898"/>
    </source>
</evidence>
<organism evidence="1 2">
    <name type="scientific">Aldrovandia affinis</name>
    <dbReference type="NCBI Taxonomy" id="143900"/>
    <lineage>
        <taxon>Eukaryota</taxon>
        <taxon>Metazoa</taxon>
        <taxon>Chordata</taxon>
        <taxon>Craniata</taxon>
        <taxon>Vertebrata</taxon>
        <taxon>Euteleostomi</taxon>
        <taxon>Actinopterygii</taxon>
        <taxon>Neopterygii</taxon>
        <taxon>Teleostei</taxon>
        <taxon>Notacanthiformes</taxon>
        <taxon>Halosauridae</taxon>
        <taxon>Aldrovandia</taxon>
    </lineage>
</organism>